<reference evidence="1" key="1">
    <citation type="submission" date="2021-05" db="EMBL/GenBank/DDBJ databases">
        <authorList>
            <person name="Scholz U."/>
            <person name="Mascher M."/>
            <person name="Fiebig A."/>
        </authorList>
    </citation>
    <scope>NUCLEOTIDE SEQUENCE [LARGE SCALE GENOMIC DNA]</scope>
</reference>
<keyword evidence="2" id="KW-1185">Reference proteome</keyword>
<sequence>MVTMQPQAITKVSISALVISLPIIYVSLLRVPPSALARDSTFWFLMSNSIIAIIAADSGMLFLGSADSTHDHDDEDDDLSDAVTTELPVVATVHEDYYGDDAMSTALMPTSHEPTASVDIPSVVVGGGEQLLPTGGATSFKATDTARMEEGHALALIQGEGAAAKPSTDMVVNHASVLQRCEEETSAAPELLEPAAANKTCTMIVEADHSTTSPARPLIAVTPSDDAPQDEGYVVEREDVKPLCSVAEESEPPRQEEEQREYWQLSDEELNRKVEEFITRFNRNMIEQEAAAAI</sequence>
<evidence type="ECO:0000313" key="1">
    <source>
        <dbReference type="EnsemblPlants" id="AVESA.00010b.r2.7CG0693380.1.CDS.1"/>
    </source>
</evidence>
<protein>
    <submittedName>
        <fullName evidence="1">Uncharacterized protein</fullName>
    </submittedName>
</protein>
<organism evidence="1 2">
    <name type="scientific">Avena sativa</name>
    <name type="common">Oat</name>
    <dbReference type="NCBI Taxonomy" id="4498"/>
    <lineage>
        <taxon>Eukaryota</taxon>
        <taxon>Viridiplantae</taxon>
        <taxon>Streptophyta</taxon>
        <taxon>Embryophyta</taxon>
        <taxon>Tracheophyta</taxon>
        <taxon>Spermatophyta</taxon>
        <taxon>Magnoliopsida</taxon>
        <taxon>Liliopsida</taxon>
        <taxon>Poales</taxon>
        <taxon>Poaceae</taxon>
        <taxon>BOP clade</taxon>
        <taxon>Pooideae</taxon>
        <taxon>Poodae</taxon>
        <taxon>Poeae</taxon>
        <taxon>Poeae Chloroplast Group 1 (Aveneae type)</taxon>
        <taxon>Aveninae</taxon>
        <taxon>Avena</taxon>
    </lineage>
</organism>
<dbReference type="EnsemblPlants" id="AVESA.00010b.r2.7CG0693380.1">
    <property type="protein sequence ID" value="AVESA.00010b.r2.7CG0693380.1.CDS.1"/>
    <property type="gene ID" value="AVESA.00010b.r2.7CG0693380"/>
</dbReference>
<proteinExistence type="predicted"/>
<name>A0ACD6A3P2_AVESA</name>
<reference evidence="1" key="2">
    <citation type="submission" date="2025-09" db="UniProtKB">
        <authorList>
            <consortium name="EnsemblPlants"/>
        </authorList>
    </citation>
    <scope>IDENTIFICATION</scope>
</reference>
<accession>A0ACD6A3P2</accession>
<dbReference type="Proteomes" id="UP001732700">
    <property type="component" value="Chromosome 7C"/>
</dbReference>
<evidence type="ECO:0000313" key="2">
    <source>
        <dbReference type="Proteomes" id="UP001732700"/>
    </source>
</evidence>